<reference evidence="2" key="1">
    <citation type="submission" date="2021-03" db="EMBL/GenBank/DDBJ databases">
        <authorList>
            <person name="Tagirdzhanova G."/>
        </authorList>
    </citation>
    <scope>NUCLEOTIDE SEQUENCE</scope>
</reference>
<comment type="caution">
    <text evidence="2">The sequence shown here is derived from an EMBL/GenBank/DDBJ whole genome shotgun (WGS) entry which is preliminary data.</text>
</comment>
<gene>
    <name evidence="2" type="ORF">IMSHALPRED_003440</name>
</gene>
<organism evidence="2 3">
    <name type="scientific">Imshaugia aleurites</name>
    <dbReference type="NCBI Taxonomy" id="172621"/>
    <lineage>
        <taxon>Eukaryota</taxon>
        <taxon>Fungi</taxon>
        <taxon>Dikarya</taxon>
        <taxon>Ascomycota</taxon>
        <taxon>Pezizomycotina</taxon>
        <taxon>Lecanoromycetes</taxon>
        <taxon>OSLEUM clade</taxon>
        <taxon>Lecanoromycetidae</taxon>
        <taxon>Lecanorales</taxon>
        <taxon>Lecanorineae</taxon>
        <taxon>Parmeliaceae</taxon>
        <taxon>Imshaugia</taxon>
    </lineage>
</organism>
<dbReference type="EMBL" id="CAJPDT010000175">
    <property type="protein sequence ID" value="CAF9942260.1"/>
    <property type="molecule type" value="Genomic_DNA"/>
</dbReference>
<name>A0A8H3PK23_9LECA</name>
<feature type="compositionally biased region" description="Basic and acidic residues" evidence="1">
    <location>
        <begin position="68"/>
        <end position="88"/>
    </location>
</feature>
<feature type="region of interest" description="Disordered" evidence="1">
    <location>
        <begin position="54"/>
        <end position="88"/>
    </location>
</feature>
<sequence length="88" mass="9853">GSSGAEPEVVKFPHACHKHFRTLVQAEAFMADWMEMYACMVKAKIKEELLEGHRPSETNGLPVNLTLKTRDSNDEGELADRLGKVNLK</sequence>
<dbReference type="OrthoDB" id="407198at2759"/>
<keyword evidence="3" id="KW-1185">Reference proteome</keyword>
<dbReference type="AlphaFoldDB" id="A0A8H3PK23"/>
<accession>A0A8H3PK23</accession>
<dbReference type="InterPro" id="IPR037056">
    <property type="entry name" value="RNase_H1_N_sf"/>
</dbReference>
<protein>
    <submittedName>
        <fullName evidence="2">Uncharacterized protein</fullName>
    </submittedName>
</protein>
<evidence type="ECO:0000256" key="1">
    <source>
        <dbReference type="SAM" id="MobiDB-lite"/>
    </source>
</evidence>
<evidence type="ECO:0000313" key="3">
    <source>
        <dbReference type="Proteomes" id="UP000664534"/>
    </source>
</evidence>
<proteinExistence type="predicted"/>
<evidence type="ECO:0000313" key="2">
    <source>
        <dbReference type="EMBL" id="CAF9942260.1"/>
    </source>
</evidence>
<dbReference type="Gene3D" id="3.40.970.10">
    <property type="entry name" value="Ribonuclease H1, N-terminal domain"/>
    <property type="match status" value="1"/>
</dbReference>
<dbReference type="Proteomes" id="UP000664534">
    <property type="component" value="Unassembled WGS sequence"/>
</dbReference>
<feature type="non-terminal residue" evidence="2">
    <location>
        <position position="1"/>
    </location>
</feature>